<comment type="caution">
    <text evidence="2">The sequence shown here is derived from an EMBL/GenBank/DDBJ whole genome shotgun (WGS) entry which is preliminary data.</text>
</comment>
<evidence type="ECO:0000256" key="1">
    <source>
        <dbReference type="SAM" id="SignalP"/>
    </source>
</evidence>
<organism evidence="2 3">
    <name type="scientific">Acuticoccus sediminis</name>
    <dbReference type="NCBI Taxonomy" id="2184697"/>
    <lineage>
        <taxon>Bacteria</taxon>
        <taxon>Pseudomonadati</taxon>
        <taxon>Pseudomonadota</taxon>
        <taxon>Alphaproteobacteria</taxon>
        <taxon>Hyphomicrobiales</taxon>
        <taxon>Amorphaceae</taxon>
        <taxon>Acuticoccus</taxon>
    </lineage>
</organism>
<keyword evidence="3" id="KW-1185">Reference proteome</keyword>
<sequence>MTLTNRLTASRPLRGLLALAVALPLTLPPTFAAAQSPLPCYERRVGLKRLDGIPVFLLRISPKPGKACMMHLDLAGRIRIDRVIVIDKPEHGRLVTVRPNRIVYKAGKNGERDAFALAFDGQNLQGHVVANMVFIVEPR</sequence>
<dbReference type="RefSeq" id="WP_111346717.1">
    <property type="nucleotide sequence ID" value="NZ_QHHQ01000003.1"/>
</dbReference>
<dbReference type="AlphaFoldDB" id="A0A8B2NLS0"/>
<dbReference type="Proteomes" id="UP000249590">
    <property type="component" value="Unassembled WGS sequence"/>
</dbReference>
<accession>A0A8B2NLS0</accession>
<feature type="chain" id="PRO_5032742354" evidence="1">
    <location>
        <begin position="35"/>
        <end position="139"/>
    </location>
</feature>
<evidence type="ECO:0000313" key="2">
    <source>
        <dbReference type="EMBL" id="RAI00616.1"/>
    </source>
</evidence>
<dbReference type="OrthoDB" id="9950337at2"/>
<gene>
    <name evidence="2" type="ORF">DLJ53_15270</name>
</gene>
<protein>
    <submittedName>
        <fullName evidence="2">Uncharacterized protein</fullName>
    </submittedName>
</protein>
<evidence type="ECO:0000313" key="3">
    <source>
        <dbReference type="Proteomes" id="UP000249590"/>
    </source>
</evidence>
<keyword evidence="1" id="KW-0732">Signal</keyword>
<feature type="signal peptide" evidence="1">
    <location>
        <begin position="1"/>
        <end position="34"/>
    </location>
</feature>
<name>A0A8B2NLS0_9HYPH</name>
<dbReference type="EMBL" id="QHHQ01000003">
    <property type="protein sequence ID" value="RAI00616.1"/>
    <property type="molecule type" value="Genomic_DNA"/>
</dbReference>
<proteinExistence type="predicted"/>
<reference evidence="2 3" key="1">
    <citation type="submission" date="2018-05" db="EMBL/GenBank/DDBJ databases">
        <title>Acuticoccus sediminis sp. nov., isolated from deep-sea sediment of Indian Ocean.</title>
        <authorList>
            <person name="Liu X."/>
            <person name="Lai Q."/>
            <person name="Du Y."/>
            <person name="Sun F."/>
            <person name="Zhang X."/>
            <person name="Wang S."/>
            <person name="Shao Z."/>
        </authorList>
    </citation>
    <scope>NUCLEOTIDE SEQUENCE [LARGE SCALE GENOMIC DNA]</scope>
    <source>
        <strain evidence="2 3">PTG4-2</strain>
    </source>
</reference>